<organism evidence="1 2">
    <name type="scientific">Iphiclides podalirius</name>
    <name type="common">scarce swallowtail</name>
    <dbReference type="NCBI Taxonomy" id="110791"/>
    <lineage>
        <taxon>Eukaryota</taxon>
        <taxon>Metazoa</taxon>
        <taxon>Ecdysozoa</taxon>
        <taxon>Arthropoda</taxon>
        <taxon>Hexapoda</taxon>
        <taxon>Insecta</taxon>
        <taxon>Pterygota</taxon>
        <taxon>Neoptera</taxon>
        <taxon>Endopterygota</taxon>
        <taxon>Lepidoptera</taxon>
        <taxon>Glossata</taxon>
        <taxon>Ditrysia</taxon>
        <taxon>Papilionoidea</taxon>
        <taxon>Papilionidae</taxon>
        <taxon>Papilioninae</taxon>
        <taxon>Iphiclides</taxon>
    </lineage>
</organism>
<accession>A0ABN8IVQ2</accession>
<gene>
    <name evidence="1" type="ORF">IPOD504_LOCUS11938</name>
</gene>
<feature type="non-terminal residue" evidence="1">
    <location>
        <position position="141"/>
    </location>
</feature>
<evidence type="ECO:0000313" key="2">
    <source>
        <dbReference type="Proteomes" id="UP000837857"/>
    </source>
</evidence>
<dbReference type="Gene3D" id="3.30.70.1820">
    <property type="entry name" value="L1 transposable element, RRM domain"/>
    <property type="match status" value="1"/>
</dbReference>
<dbReference type="Proteomes" id="UP000837857">
    <property type="component" value="Chromosome 29"/>
</dbReference>
<sequence length="141" mass="16481">MHAQAARIRTLEDESQRQQQWTRLQNVEITGIPESKAEDTVQVMLKLSQYVGAPIQQSEIEFAHRVQPRRAVSAAYARPIIVRLRQRRTKDRIIAACRKHRTLNAKDLGMDNETTRIFVSEHLTKENKILLNLCKKKRLKR</sequence>
<reference evidence="1" key="1">
    <citation type="submission" date="2022-03" db="EMBL/GenBank/DDBJ databases">
        <authorList>
            <person name="Martin H S."/>
        </authorList>
    </citation>
    <scope>NUCLEOTIDE SEQUENCE</scope>
</reference>
<dbReference type="EMBL" id="OW152841">
    <property type="protein sequence ID" value="CAH2062393.1"/>
    <property type="molecule type" value="Genomic_DNA"/>
</dbReference>
<proteinExistence type="predicted"/>
<protein>
    <submittedName>
        <fullName evidence="1">Uncharacterized protein</fullName>
    </submittedName>
</protein>
<evidence type="ECO:0000313" key="1">
    <source>
        <dbReference type="EMBL" id="CAH2062393.1"/>
    </source>
</evidence>
<name>A0ABN8IVQ2_9NEOP</name>
<keyword evidence="2" id="KW-1185">Reference proteome</keyword>